<evidence type="ECO:0000256" key="1">
    <source>
        <dbReference type="SAM" id="MobiDB-lite"/>
    </source>
</evidence>
<proteinExistence type="predicted"/>
<organism evidence="3 4">
    <name type="scientific">Arachis hypogaea</name>
    <name type="common">Peanut</name>
    <dbReference type="NCBI Taxonomy" id="3818"/>
    <lineage>
        <taxon>Eukaryota</taxon>
        <taxon>Viridiplantae</taxon>
        <taxon>Streptophyta</taxon>
        <taxon>Embryophyta</taxon>
        <taxon>Tracheophyta</taxon>
        <taxon>Spermatophyta</taxon>
        <taxon>Magnoliopsida</taxon>
        <taxon>eudicotyledons</taxon>
        <taxon>Gunneridae</taxon>
        <taxon>Pentapetalae</taxon>
        <taxon>rosids</taxon>
        <taxon>fabids</taxon>
        <taxon>Fabales</taxon>
        <taxon>Fabaceae</taxon>
        <taxon>Papilionoideae</taxon>
        <taxon>50 kb inversion clade</taxon>
        <taxon>dalbergioids sensu lato</taxon>
        <taxon>Dalbergieae</taxon>
        <taxon>Pterocarpus clade</taxon>
        <taxon>Arachis</taxon>
    </lineage>
</organism>
<feature type="domain" description="MULE transposase" evidence="2">
    <location>
        <begin position="20"/>
        <end position="92"/>
    </location>
</feature>
<reference evidence="3 4" key="1">
    <citation type="submission" date="2019-01" db="EMBL/GenBank/DDBJ databases">
        <title>Sequencing of cultivated peanut Arachis hypogaea provides insights into genome evolution and oil improvement.</title>
        <authorList>
            <person name="Chen X."/>
        </authorList>
    </citation>
    <scope>NUCLEOTIDE SEQUENCE [LARGE SCALE GENOMIC DNA]</scope>
    <source>
        <strain evidence="4">cv. Fuhuasheng</strain>
        <tissue evidence="3">Leaves</tissue>
    </source>
</reference>
<dbReference type="Pfam" id="PF10551">
    <property type="entry name" value="MULE"/>
    <property type="match status" value="1"/>
</dbReference>
<evidence type="ECO:0000313" key="3">
    <source>
        <dbReference type="EMBL" id="RYR58065.1"/>
    </source>
</evidence>
<dbReference type="AlphaFoldDB" id="A0A445D4D1"/>
<evidence type="ECO:0000313" key="4">
    <source>
        <dbReference type="Proteomes" id="UP000289738"/>
    </source>
</evidence>
<keyword evidence="4" id="KW-1185">Reference proteome</keyword>
<feature type="compositionally biased region" description="Polar residues" evidence="1">
    <location>
        <begin position="169"/>
        <end position="179"/>
    </location>
</feature>
<evidence type="ECO:0000259" key="2">
    <source>
        <dbReference type="Pfam" id="PF10551"/>
    </source>
</evidence>
<name>A0A445D4D1_ARAHY</name>
<feature type="region of interest" description="Disordered" evidence="1">
    <location>
        <begin position="169"/>
        <end position="206"/>
    </location>
</feature>
<dbReference type="EMBL" id="SDMP01000005">
    <property type="protein sequence ID" value="RYR58065.1"/>
    <property type="molecule type" value="Genomic_DNA"/>
</dbReference>
<feature type="compositionally biased region" description="Basic and acidic residues" evidence="1">
    <location>
        <begin position="96"/>
        <end position="109"/>
    </location>
</feature>
<feature type="compositionally biased region" description="Polar residues" evidence="1">
    <location>
        <begin position="124"/>
        <end position="143"/>
    </location>
</feature>
<dbReference type="InterPro" id="IPR018289">
    <property type="entry name" value="MULE_transposase_dom"/>
</dbReference>
<feature type="region of interest" description="Disordered" evidence="1">
    <location>
        <begin position="93"/>
        <end position="156"/>
    </location>
</feature>
<comment type="caution">
    <text evidence="3">The sequence shown here is derived from an EMBL/GenBank/DDBJ whole genome shotgun (WGS) entry which is preliminary data.</text>
</comment>
<dbReference type="PANTHER" id="PTHR31973:SF187">
    <property type="entry name" value="MUTATOR TRANSPOSASE MUDRA PROTEIN"/>
    <property type="match status" value="1"/>
</dbReference>
<gene>
    <name evidence="3" type="ORF">Ahy_A05g023746</name>
</gene>
<sequence>MYVCLSGCKNGFKAGCRRLIGLDGAFLKTQIGGQILSAVGHDANHHIYVIAWAIVDVENTENWKWFLELLHEDLGDYKENKWCFMSDMQKTTSTKGQEKDWTTHKEEKKGCRRGSAAAAAKAKSNPQENAASGSTVDPNTVTLPSQPPPDSAPQSVDMQEVEIDISQPNFSDAQESQEAPPQRPSKLQTRRKSSPPSGLVTMDPLQGASSATSFRLANFLKFVPTPGFKPPRKKK</sequence>
<dbReference type="STRING" id="3818.A0A445D4D1"/>
<protein>
    <recommendedName>
        <fullName evidence="2">MULE transposase domain-containing protein</fullName>
    </recommendedName>
</protein>
<accession>A0A445D4D1</accession>
<dbReference type="Proteomes" id="UP000289738">
    <property type="component" value="Chromosome A05"/>
</dbReference>
<dbReference type="PANTHER" id="PTHR31973">
    <property type="entry name" value="POLYPROTEIN, PUTATIVE-RELATED"/>
    <property type="match status" value="1"/>
</dbReference>